<dbReference type="HOGENOM" id="CLU_2246457_0_0_9"/>
<accession>A0A0F4LT29</accession>
<sequence length="104" mass="11752">MNKSETHKLKPFIRDQLNRKLIQPVMPTSINVAVPPEILQPDLFRNNLQSTDNGVDLRIIWTNVPLKKSDLSTSNTVKGKIISDSNSQTININGKNFPFHPFGK</sequence>
<dbReference type="STRING" id="303541.JF72_07220"/>
<dbReference type="PATRIC" id="fig|303541.3.peg.879"/>
<dbReference type="RefSeq" id="WP_046306927.1">
    <property type="nucleotide sequence ID" value="NZ_KQ034000.1"/>
</dbReference>
<protein>
    <submittedName>
        <fullName evidence="1">Uncharacterized protein</fullName>
    </submittedName>
</protein>
<gene>
    <name evidence="1" type="ORF">JF72_07220</name>
</gene>
<evidence type="ECO:0000313" key="1">
    <source>
        <dbReference type="EMBL" id="KJY61439.1"/>
    </source>
</evidence>
<dbReference type="AlphaFoldDB" id="A0A0F4LT29"/>
<organism evidence="1 2">
    <name type="scientific">Lactobacillus apis</name>
    <dbReference type="NCBI Taxonomy" id="303541"/>
    <lineage>
        <taxon>Bacteria</taxon>
        <taxon>Bacillati</taxon>
        <taxon>Bacillota</taxon>
        <taxon>Bacilli</taxon>
        <taxon>Lactobacillales</taxon>
        <taxon>Lactobacillaceae</taxon>
        <taxon>Lactobacillus</taxon>
    </lineage>
</organism>
<proteinExistence type="predicted"/>
<keyword evidence="2" id="KW-1185">Reference proteome</keyword>
<comment type="caution">
    <text evidence="1">The sequence shown here is derived from an EMBL/GenBank/DDBJ whole genome shotgun (WGS) entry which is preliminary data.</text>
</comment>
<dbReference type="Proteomes" id="UP000033682">
    <property type="component" value="Unassembled WGS sequence"/>
</dbReference>
<evidence type="ECO:0000313" key="2">
    <source>
        <dbReference type="Proteomes" id="UP000033682"/>
    </source>
</evidence>
<reference evidence="1 2" key="1">
    <citation type="submission" date="2015-01" db="EMBL/GenBank/DDBJ databases">
        <title>Comparative genomics of the lactic acid bacteria isolated from the honey bee gut.</title>
        <authorList>
            <person name="Ellegaard K.M."/>
            <person name="Tamarit D."/>
            <person name="Javelind E."/>
            <person name="Olofsson T."/>
            <person name="Andersson S.G."/>
            <person name="Vasquez A."/>
        </authorList>
    </citation>
    <scope>NUCLEOTIDE SEQUENCE [LARGE SCALE GENOMIC DNA]</scope>
    <source>
        <strain evidence="1 2">Hma11</strain>
    </source>
</reference>
<dbReference type="EMBL" id="JXLG01000005">
    <property type="protein sequence ID" value="KJY61439.1"/>
    <property type="molecule type" value="Genomic_DNA"/>
</dbReference>
<name>A0A0F4LT29_9LACO</name>